<keyword evidence="3" id="KW-1185">Reference proteome</keyword>
<dbReference type="RefSeq" id="WP_093243653.1">
    <property type="nucleotide sequence ID" value="NZ_FNQF01000005.1"/>
</dbReference>
<gene>
    <name evidence="2" type="ORF">SAMN05421540_10546</name>
</gene>
<proteinExistence type="predicted"/>
<accession>A0A1H4AIH1</accession>
<evidence type="ECO:0000313" key="3">
    <source>
        <dbReference type="Proteomes" id="UP000198820"/>
    </source>
</evidence>
<dbReference type="EMBL" id="FNQF01000005">
    <property type="protein sequence ID" value="SEA35647.1"/>
    <property type="molecule type" value="Genomic_DNA"/>
</dbReference>
<reference evidence="2 3" key="1">
    <citation type="submission" date="2016-10" db="EMBL/GenBank/DDBJ databases">
        <authorList>
            <person name="de Groot N.N."/>
        </authorList>
    </citation>
    <scope>NUCLEOTIDE SEQUENCE [LARGE SCALE GENOMIC DNA]</scope>
    <source>
        <strain evidence="2 3">DSM 23581</strain>
    </source>
</reference>
<evidence type="ECO:0000256" key="1">
    <source>
        <dbReference type="SAM" id="Phobius"/>
    </source>
</evidence>
<keyword evidence="1" id="KW-0812">Transmembrane</keyword>
<organism evidence="2 3">
    <name type="scientific">Psychroflexus halocasei</name>
    <dbReference type="NCBI Taxonomy" id="908615"/>
    <lineage>
        <taxon>Bacteria</taxon>
        <taxon>Pseudomonadati</taxon>
        <taxon>Bacteroidota</taxon>
        <taxon>Flavobacteriia</taxon>
        <taxon>Flavobacteriales</taxon>
        <taxon>Flavobacteriaceae</taxon>
        <taxon>Psychroflexus</taxon>
    </lineage>
</organism>
<sequence>MVRIESEQKPLEVVDLNTRLLTHEFVGHAMNVTQNASDSILKSKPNQKVQQLLLSWQINTAKQLKKFGFQPSPQVSMVDVWTYALKADNFFDTYKNENLNEQQQQIIKSATSDNLMRIQKIASSVKSKKDYIALSDFIEKQAAKSPFKTIDFDRMESVKDAYFKFKETPDDLAVETVGTLSEVVSNMGSKISYGSDLTRKQLQWETQLYLNEKGIDSIKIEQKIKEFQLQTERLINVAENAPELIDDALITFRQQMDPLFSGLNTSVSDAMLRLSEERLLIDGMIERERYAFDKMLQRERKILTEEAHTIVNDGVKNTMAELRSTIRTLALLGILFVIVILGLPFYAGYLLGKKKKK</sequence>
<dbReference type="Proteomes" id="UP000198820">
    <property type="component" value="Unassembled WGS sequence"/>
</dbReference>
<name>A0A1H4AIH1_9FLAO</name>
<keyword evidence="1" id="KW-0472">Membrane</keyword>
<evidence type="ECO:0000313" key="2">
    <source>
        <dbReference type="EMBL" id="SEA35647.1"/>
    </source>
</evidence>
<dbReference type="AlphaFoldDB" id="A0A1H4AIH1"/>
<feature type="transmembrane region" description="Helical" evidence="1">
    <location>
        <begin position="329"/>
        <end position="351"/>
    </location>
</feature>
<keyword evidence="1" id="KW-1133">Transmembrane helix</keyword>
<protein>
    <submittedName>
        <fullName evidence="2">Uncharacterized protein</fullName>
    </submittedName>
</protein>